<dbReference type="AlphaFoldDB" id="A0A9P5YHM3"/>
<dbReference type="OrthoDB" id="3269759at2759"/>
<evidence type="ECO:0000313" key="1">
    <source>
        <dbReference type="EMBL" id="KAF9470072.1"/>
    </source>
</evidence>
<protein>
    <submittedName>
        <fullName evidence="1">Uncharacterized protein</fullName>
    </submittedName>
</protein>
<keyword evidence="2" id="KW-1185">Reference proteome</keyword>
<gene>
    <name evidence="1" type="ORF">BDN70DRAFT_821770</name>
</gene>
<comment type="caution">
    <text evidence="1">The sequence shown here is derived from an EMBL/GenBank/DDBJ whole genome shotgun (WGS) entry which is preliminary data.</text>
</comment>
<accession>A0A9P5YHM3</accession>
<organism evidence="1 2">
    <name type="scientific">Pholiota conissans</name>
    <dbReference type="NCBI Taxonomy" id="109636"/>
    <lineage>
        <taxon>Eukaryota</taxon>
        <taxon>Fungi</taxon>
        <taxon>Dikarya</taxon>
        <taxon>Basidiomycota</taxon>
        <taxon>Agaricomycotina</taxon>
        <taxon>Agaricomycetes</taxon>
        <taxon>Agaricomycetidae</taxon>
        <taxon>Agaricales</taxon>
        <taxon>Agaricineae</taxon>
        <taxon>Strophariaceae</taxon>
        <taxon>Pholiota</taxon>
    </lineage>
</organism>
<sequence length="76" mass="8124">MSLSASTKLGDSLMKIPMLDVTGSNWVIYKECFVWSIDARGLLEHVDGSTLEPVNPISLRWAAAATVTTSAAVAKT</sequence>
<dbReference type="Proteomes" id="UP000807469">
    <property type="component" value="Unassembled WGS sequence"/>
</dbReference>
<name>A0A9P5YHM3_9AGAR</name>
<dbReference type="EMBL" id="MU156337">
    <property type="protein sequence ID" value="KAF9470072.1"/>
    <property type="molecule type" value="Genomic_DNA"/>
</dbReference>
<reference evidence="1" key="1">
    <citation type="submission" date="2020-11" db="EMBL/GenBank/DDBJ databases">
        <authorList>
            <consortium name="DOE Joint Genome Institute"/>
            <person name="Ahrendt S."/>
            <person name="Riley R."/>
            <person name="Andreopoulos W."/>
            <person name="Labutti K."/>
            <person name="Pangilinan J."/>
            <person name="Ruiz-Duenas F.J."/>
            <person name="Barrasa J.M."/>
            <person name="Sanchez-Garcia M."/>
            <person name="Camarero S."/>
            <person name="Miyauchi S."/>
            <person name="Serrano A."/>
            <person name="Linde D."/>
            <person name="Babiker R."/>
            <person name="Drula E."/>
            <person name="Ayuso-Fernandez I."/>
            <person name="Pacheco R."/>
            <person name="Padilla G."/>
            <person name="Ferreira P."/>
            <person name="Barriuso J."/>
            <person name="Kellner H."/>
            <person name="Castanera R."/>
            <person name="Alfaro M."/>
            <person name="Ramirez L."/>
            <person name="Pisabarro A.G."/>
            <person name="Kuo A."/>
            <person name="Tritt A."/>
            <person name="Lipzen A."/>
            <person name="He G."/>
            <person name="Yan M."/>
            <person name="Ng V."/>
            <person name="Cullen D."/>
            <person name="Martin F."/>
            <person name="Rosso M.-N."/>
            <person name="Henrissat B."/>
            <person name="Hibbett D."/>
            <person name="Martinez A.T."/>
            <person name="Grigoriev I.V."/>
        </authorList>
    </citation>
    <scope>NUCLEOTIDE SEQUENCE</scope>
    <source>
        <strain evidence="1">CIRM-BRFM 674</strain>
    </source>
</reference>
<proteinExistence type="predicted"/>
<evidence type="ECO:0000313" key="2">
    <source>
        <dbReference type="Proteomes" id="UP000807469"/>
    </source>
</evidence>